<dbReference type="EMBL" id="OZ034815">
    <property type="protein sequence ID" value="CAL1370971.1"/>
    <property type="molecule type" value="Genomic_DNA"/>
</dbReference>
<evidence type="ECO:0000313" key="1">
    <source>
        <dbReference type="EMBL" id="CAL1370971.1"/>
    </source>
</evidence>
<evidence type="ECO:0000313" key="2">
    <source>
        <dbReference type="Proteomes" id="UP001497516"/>
    </source>
</evidence>
<protein>
    <submittedName>
        <fullName evidence="1">Uncharacterized protein</fullName>
    </submittedName>
</protein>
<name>A0AAV2DAT4_9ROSI</name>
<organism evidence="1 2">
    <name type="scientific">Linum trigynum</name>
    <dbReference type="NCBI Taxonomy" id="586398"/>
    <lineage>
        <taxon>Eukaryota</taxon>
        <taxon>Viridiplantae</taxon>
        <taxon>Streptophyta</taxon>
        <taxon>Embryophyta</taxon>
        <taxon>Tracheophyta</taxon>
        <taxon>Spermatophyta</taxon>
        <taxon>Magnoliopsida</taxon>
        <taxon>eudicotyledons</taxon>
        <taxon>Gunneridae</taxon>
        <taxon>Pentapetalae</taxon>
        <taxon>rosids</taxon>
        <taxon>fabids</taxon>
        <taxon>Malpighiales</taxon>
        <taxon>Linaceae</taxon>
        <taxon>Linum</taxon>
    </lineage>
</organism>
<reference evidence="1 2" key="1">
    <citation type="submission" date="2024-04" db="EMBL/GenBank/DDBJ databases">
        <authorList>
            <person name="Fracassetti M."/>
        </authorList>
    </citation>
    <scope>NUCLEOTIDE SEQUENCE [LARGE SCALE GENOMIC DNA]</scope>
</reference>
<keyword evidence="2" id="KW-1185">Reference proteome</keyword>
<proteinExistence type="predicted"/>
<dbReference type="AlphaFoldDB" id="A0AAV2DAT4"/>
<gene>
    <name evidence="1" type="ORF">LTRI10_LOCUS13061</name>
</gene>
<accession>A0AAV2DAT4</accession>
<dbReference type="Proteomes" id="UP001497516">
    <property type="component" value="Chromosome 2"/>
</dbReference>
<sequence length="131" mass="14629">MPPKKPTKRSNRGNLDYGKYLVELNFLMILVWGIGGQRSAAEAGATAYISVNIYVHNRTASCECIPLNPDDLSEGCRPERVLNYCADDHVGNGSNTTIYFMIVVIDNADFPFESFVDFVECRGLTMEDCYS</sequence>